<dbReference type="AlphaFoldDB" id="A0AAD4GCU1"/>
<evidence type="ECO:0000313" key="3">
    <source>
        <dbReference type="Proteomes" id="UP001194468"/>
    </source>
</evidence>
<sequence>MDEGEVVCSICLGFIFFPWCLQGARRSAPFYFLGFSIVSVSPESFSFVGACLTPFLGYSIVSSSI</sequence>
<evidence type="ECO:0000256" key="1">
    <source>
        <dbReference type="SAM" id="Phobius"/>
    </source>
</evidence>
<organism evidence="2 3">
    <name type="scientific">Boletus edulis BED1</name>
    <dbReference type="NCBI Taxonomy" id="1328754"/>
    <lineage>
        <taxon>Eukaryota</taxon>
        <taxon>Fungi</taxon>
        <taxon>Dikarya</taxon>
        <taxon>Basidiomycota</taxon>
        <taxon>Agaricomycotina</taxon>
        <taxon>Agaricomycetes</taxon>
        <taxon>Agaricomycetidae</taxon>
        <taxon>Boletales</taxon>
        <taxon>Boletineae</taxon>
        <taxon>Boletaceae</taxon>
        <taxon>Boletoideae</taxon>
        <taxon>Boletus</taxon>
    </lineage>
</organism>
<proteinExistence type="predicted"/>
<gene>
    <name evidence="2" type="ORF">L210DRAFT_3547525</name>
</gene>
<comment type="caution">
    <text evidence="2">The sequence shown here is derived from an EMBL/GenBank/DDBJ whole genome shotgun (WGS) entry which is preliminary data.</text>
</comment>
<name>A0AAD4GCU1_BOLED</name>
<dbReference type="Proteomes" id="UP001194468">
    <property type="component" value="Unassembled WGS sequence"/>
</dbReference>
<keyword evidence="1" id="KW-1133">Transmembrane helix</keyword>
<reference evidence="2" key="1">
    <citation type="submission" date="2019-10" db="EMBL/GenBank/DDBJ databases">
        <authorList>
            <consortium name="DOE Joint Genome Institute"/>
            <person name="Kuo A."/>
            <person name="Miyauchi S."/>
            <person name="Kiss E."/>
            <person name="Drula E."/>
            <person name="Kohler A."/>
            <person name="Sanchez-Garcia M."/>
            <person name="Andreopoulos B."/>
            <person name="Barry K.W."/>
            <person name="Bonito G."/>
            <person name="Buee M."/>
            <person name="Carver A."/>
            <person name="Chen C."/>
            <person name="Cichocki N."/>
            <person name="Clum A."/>
            <person name="Culley D."/>
            <person name="Crous P.W."/>
            <person name="Fauchery L."/>
            <person name="Girlanda M."/>
            <person name="Hayes R."/>
            <person name="Keri Z."/>
            <person name="LaButti K."/>
            <person name="Lipzen A."/>
            <person name="Lombard V."/>
            <person name="Magnuson J."/>
            <person name="Maillard F."/>
            <person name="Morin E."/>
            <person name="Murat C."/>
            <person name="Nolan M."/>
            <person name="Ohm R."/>
            <person name="Pangilinan J."/>
            <person name="Pereira M."/>
            <person name="Perotto S."/>
            <person name="Peter M."/>
            <person name="Riley R."/>
            <person name="Sitrit Y."/>
            <person name="Stielow B."/>
            <person name="Szollosi G."/>
            <person name="Zifcakova L."/>
            <person name="Stursova M."/>
            <person name="Spatafora J.W."/>
            <person name="Tedersoo L."/>
            <person name="Vaario L.-M."/>
            <person name="Yamada A."/>
            <person name="Yan M."/>
            <person name="Wang P."/>
            <person name="Xu J."/>
            <person name="Bruns T."/>
            <person name="Baldrian P."/>
            <person name="Vilgalys R."/>
            <person name="Henrissat B."/>
            <person name="Grigoriev I.V."/>
            <person name="Hibbett D."/>
            <person name="Nagy L.G."/>
            <person name="Martin F.M."/>
        </authorList>
    </citation>
    <scope>NUCLEOTIDE SEQUENCE</scope>
    <source>
        <strain evidence="2">BED1</strain>
    </source>
</reference>
<accession>A0AAD4GCU1</accession>
<reference evidence="2" key="2">
    <citation type="journal article" date="2020" name="Nat. Commun.">
        <title>Large-scale genome sequencing of mycorrhizal fungi provides insights into the early evolution of symbiotic traits.</title>
        <authorList>
            <person name="Miyauchi S."/>
            <person name="Kiss E."/>
            <person name="Kuo A."/>
            <person name="Drula E."/>
            <person name="Kohler A."/>
            <person name="Sanchez-Garcia M."/>
            <person name="Morin E."/>
            <person name="Andreopoulos B."/>
            <person name="Barry K.W."/>
            <person name="Bonito G."/>
            <person name="Buee M."/>
            <person name="Carver A."/>
            <person name="Chen C."/>
            <person name="Cichocki N."/>
            <person name="Clum A."/>
            <person name="Culley D."/>
            <person name="Crous P.W."/>
            <person name="Fauchery L."/>
            <person name="Girlanda M."/>
            <person name="Hayes R.D."/>
            <person name="Keri Z."/>
            <person name="LaButti K."/>
            <person name="Lipzen A."/>
            <person name="Lombard V."/>
            <person name="Magnuson J."/>
            <person name="Maillard F."/>
            <person name="Murat C."/>
            <person name="Nolan M."/>
            <person name="Ohm R.A."/>
            <person name="Pangilinan J."/>
            <person name="Pereira M.F."/>
            <person name="Perotto S."/>
            <person name="Peter M."/>
            <person name="Pfister S."/>
            <person name="Riley R."/>
            <person name="Sitrit Y."/>
            <person name="Stielow J.B."/>
            <person name="Szollosi G."/>
            <person name="Zifcakova L."/>
            <person name="Stursova M."/>
            <person name="Spatafora J.W."/>
            <person name="Tedersoo L."/>
            <person name="Vaario L.M."/>
            <person name="Yamada A."/>
            <person name="Yan M."/>
            <person name="Wang P."/>
            <person name="Xu J."/>
            <person name="Bruns T."/>
            <person name="Baldrian P."/>
            <person name="Vilgalys R."/>
            <person name="Dunand C."/>
            <person name="Henrissat B."/>
            <person name="Grigoriev I.V."/>
            <person name="Hibbett D."/>
            <person name="Nagy L.G."/>
            <person name="Martin F.M."/>
        </authorList>
    </citation>
    <scope>NUCLEOTIDE SEQUENCE</scope>
    <source>
        <strain evidence="2">BED1</strain>
    </source>
</reference>
<feature type="transmembrane region" description="Helical" evidence="1">
    <location>
        <begin position="7"/>
        <end position="24"/>
    </location>
</feature>
<evidence type="ECO:0000313" key="2">
    <source>
        <dbReference type="EMBL" id="KAF8436783.1"/>
    </source>
</evidence>
<dbReference type="EMBL" id="WHUW01000020">
    <property type="protein sequence ID" value="KAF8436783.1"/>
    <property type="molecule type" value="Genomic_DNA"/>
</dbReference>
<protein>
    <submittedName>
        <fullName evidence="2">Uncharacterized protein</fullName>
    </submittedName>
</protein>
<keyword evidence="1" id="KW-0472">Membrane</keyword>
<keyword evidence="3" id="KW-1185">Reference proteome</keyword>
<keyword evidence="1" id="KW-0812">Transmembrane</keyword>